<name>A0A183C5D5_GLOPA</name>
<proteinExistence type="predicted"/>
<dbReference type="Gene3D" id="1.10.510.10">
    <property type="entry name" value="Transferase(Phosphotransferase) domain 1"/>
    <property type="match status" value="1"/>
</dbReference>
<dbReference type="PROSITE" id="PS50011">
    <property type="entry name" value="PROTEIN_KINASE_DOM"/>
    <property type="match status" value="1"/>
</dbReference>
<reference evidence="2" key="2">
    <citation type="submission" date="2014-05" db="EMBL/GenBank/DDBJ databases">
        <title>The genome and life-stage specific transcriptomes of Globodera pallida elucidate key aspects of plant parasitism by a cyst nematode.</title>
        <authorList>
            <person name="Cotton J.A."/>
            <person name="Lilley C.J."/>
            <person name="Jones L.M."/>
            <person name="Kikuchi T."/>
            <person name="Reid A.J."/>
            <person name="Thorpe P."/>
            <person name="Tsai I.J."/>
            <person name="Beasley H."/>
            <person name="Blok V."/>
            <person name="Cock P.J.A."/>
            <person name="Van den Akker S.E."/>
            <person name="Holroyd N."/>
            <person name="Hunt M."/>
            <person name="Mantelin S."/>
            <person name="Naghra H."/>
            <person name="Pain A."/>
            <person name="Palomares-Rius J.E."/>
            <person name="Zarowiecki M."/>
            <person name="Berriman M."/>
            <person name="Jones J.T."/>
            <person name="Urwin P.E."/>
        </authorList>
    </citation>
    <scope>NUCLEOTIDE SEQUENCE [LARGE SCALE GENOMIC DNA]</scope>
    <source>
        <strain evidence="2">Lindley</strain>
    </source>
</reference>
<dbReference type="GO" id="GO:0004672">
    <property type="term" value="F:protein kinase activity"/>
    <property type="evidence" value="ECO:0007669"/>
    <property type="project" value="InterPro"/>
</dbReference>
<dbReference type="GO" id="GO:0005524">
    <property type="term" value="F:ATP binding"/>
    <property type="evidence" value="ECO:0007669"/>
    <property type="project" value="InterPro"/>
</dbReference>
<dbReference type="Pfam" id="PF07714">
    <property type="entry name" value="PK_Tyr_Ser-Thr"/>
    <property type="match status" value="1"/>
</dbReference>
<dbReference type="AlphaFoldDB" id="A0A183C5D5"/>
<dbReference type="InterPro" id="IPR011009">
    <property type="entry name" value="Kinase-like_dom_sf"/>
</dbReference>
<evidence type="ECO:0000313" key="2">
    <source>
        <dbReference type="Proteomes" id="UP000050741"/>
    </source>
</evidence>
<evidence type="ECO:0000313" key="3">
    <source>
        <dbReference type="WBParaSite" id="GPLIN_000808000"/>
    </source>
</evidence>
<organism evidence="2 3">
    <name type="scientific">Globodera pallida</name>
    <name type="common">Potato cyst nematode worm</name>
    <name type="synonym">Heterodera pallida</name>
    <dbReference type="NCBI Taxonomy" id="36090"/>
    <lineage>
        <taxon>Eukaryota</taxon>
        <taxon>Metazoa</taxon>
        <taxon>Ecdysozoa</taxon>
        <taxon>Nematoda</taxon>
        <taxon>Chromadorea</taxon>
        <taxon>Rhabditida</taxon>
        <taxon>Tylenchina</taxon>
        <taxon>Tylenchomorpha</taxon>
        <taxon>Tylenchoidea</taxon>
        <taxon>Heteroderidae</taxon>
        <taxon>Heteroderinae</taxon>
        <taxon>Globodera</taxon>
    </lineage>
</organism>
<keyword evidence="2" id="KW-1185">Reference proteome</keyword>
<dbReference type="InterPro" id="IPR001245">
    <property type="entry name" value="Ser-Thr/Tyr_kinase_cat_dom"/>
</dbReference>
<feature type="domain" description="Protein kinase" evidence="1">
    <location>
        <begin position="1"/>
        <end position="179"/>
    </location>
</feature>
<reference evidence="2" key="1">
    <citation type="submission" date="2013-12" db="EMBL/GenBank/DDBJ databases">
        <authorList>
            <person name="Aslett M."/>
        </authorList>
    </citation>
    <scope>NUCLEOTIDE SEQUENCE [LARGE SCALE GENOMIC DNA]</scope>
    <source>
        <strain evidence="2">Lindley</strain>
    </source>
</reference>
<dbReference type="Proteomes" id="UP000050741">
    <property type="component" value="Unassembled WGS sequence"/>
</dbReference>
<evidence type="ECO:0000259" key="1">
    <source>
        <dbReference type="PROSITE" id="PS50011"/>
    </source>
</evidence>
<dbReference type="WBParaSite" id="GPLIN_000808000">
    <property type="protein sequence ID" value="GPLIN_000808000"/>
    <property type="gene ID" value="GPLIN_000808000"/>
</dbReference>
<dbReference type="SUPFAM" id="SSF56112">
    <property type="entry name" value="Protein kinase-like (PK-like)"/>
    <property type="match status" value="1"/>
</dbReference>
<protein>
    <submittedName>
        <fullName evidence="3">Protein kinase domain-containing protein</fullName>
    </submittedName>
</protein>
<sequence length="179" mass="20727">MHTNKIMHRDLTARNVLSKEVSRGQDGDVKRLHVKVTDFGLSKRDVRPTTISAHEFENESYVGNKLADNESMAVFAPVRADQQVHSMSGKRRLSCREEQPCRIVGQNTKVVGDRKWRLEWRWNGFVNVYKGSRELDLKLLTRQKVKQSQFEEVKGANPLSKADRRRLEELAILLRTEVN</sequence>
<accession>A0A183C5D5</accession>
<reference evidence="3" key="3">
    <citation type="submission" date="2016-06" db="UniProtKB">
        <authorList>
            <consortium name="WormBaseParasite"/>
        </authorList>
    </citation>
    <scope>IDENTIFICATION</scope>
</reference>
<dbReference type="InterPro" id="IPR000719">
    <property type="entry name" value="Prot_kinase_dom"/>
</dbReference>